<evidence type="ECO:0000256" key="1">
    <source>
        <dbReference type="ARBA" id="ARBA00004245"/>
    </source>
</evidence>
<dbReference type="Gene3D" id="3.80.10.10">
    <property type="entry name" value="Ribonuclease Inhibitor"/>
    <property type="match status" value="1"/>
</dbReference>
<dbReference type="GO" id="GO:0030016">
    <property type="term" value="C:myofibril"/>
    <property type="evidence" value="ECO:0007669"/>
    <property type="project" value="TreeGrafter"/>
</dbReference>
<dbReference type="PANTHER" id="PTHR10901:SF16">
    <property type="entry name" value="TROPOMODULIN"/>
    <property type="match status" value="1"/>
</dbReference>
<reference evidence="6" key="2">
    <citation type="submission" date="2022-04" db="UniProtKB">
        <authorList>
            <consortium name="WormBaseParasite"/>
        </authorList>
    </citation>
    <scope>IDENTIFICATION</scope>
</reference>
<evidence type="ECO:0000313" key="5">
    <source>
        <dbReference type="Proteomes" id="UP000006672"/>
    </source>
</evidence>
<dbReference type="Proteomes" id="UP000006672">
    <property type="component" value="Unassembled WGS sequence"/>
</dbReference>
<evidence type="ECO:0000256" key="2">
    <source>
        <dbReference type="ARBA" id="ARBA00022490"/>
    </source>
</evidence>
<dbReference type="InterPro" id="IPR004934">
    <property type="entry name" value="TMOD"/>
</dbReference>
<comment type="subcellular location">
    <subcellularLocation>
        <location evidence="1">Cytoplasm</location>
        <location evidence="1">Cytoskeleton</location>
    </subcellularLocation>
</comment>
<dbReference type="SUPFAM" id="SSF52047">
    <property type="entry name" value="RNI-like"/>
    <property type="match status" value="1"/>
</dbReference>
<evidence type="ECO:0000256" key="3">
    <source>
        <dbReference type="ARBA" id="ARBA00023212"/>
    </source>
</evidence>
<keyword evidence="5" id="KW-1185">Reference proteome</keyword>
<evidence type="ECO:0000313" key="6">
    <source>
        <dbReference type="WBParaSite" id="Bm2073.1"/>
    </source>
</evidence>
<feature type="region of interest" description="Disordered" evidence="4">
    <location>
        <begin position="647"/>
        <end position="675"/>
    </location>
</feature>
<dbReference type="InterPro" id="IPR032675">
    <property type="entry name" value="LRR_dom_sf"/>
</dbReference>
<name>A0A8L7YK51_BRUMA</name>
<dbReference type="GO" id="GO:0007015">
    <property type="term" value="P:actin filament organization"/>
    <property type="evidence" value="ECO:0007669"/>
    <property type="project" value="TreeGrafter"/>
</dbReference>
<dbReference type="GO" id="GO:0051694">
    <property type="term" value="P:pointed-end actin filament capping"/>
    <property type="evidence" value="ECO:0007669"/>
    <property type="project" value="InterPro"/>
</dbReference>
<dbReference type="WBParaSite" id="Bm2073.1">
    <property type="protein sequence ID" value="Bm2073.1"/>
    <property type="gene ID" value="WBGene00222334"/>
</dbReference>
<dbReference type="AlphaFoldDB" id="A0A8L7YK51"/>
<accession>A0A8L7YK51</accession>
<keyword evidence="2" id="KW-0963">Cytoplasm</keyword>
<reference evidence="5" key="1">
    <citation type="journal article" date="2007" name="Science">
        <title>Draft genome of the filarial nematode parasite Brugia malayi.</title>
        <authorList>
            <person name="Ghedin E."/>
            <person name="Wang S."/>
            <person name="Spiro D."/>
            <person name="Caler E."/>
            <person name="Zhao Q."/>
            <person name="Crabtree J."/>
            <person name="Allen J.E."/>
            <person name="Delcher A.L."/>
            <person name="Guiliano D.B."/>
            <person name="Miranda-Saavedra D."/>
            <person name="Angiuoli S.V."/>
            <person name="Creasy T."/>
            <person name="Amedeo P."/>
            <person name="Haas B."/>
            <person name="El-Sayed N.M."/>
            <person name="Wortman J.R."/>
            <person name="Feldblyum T."/>
            <person name="Tallon L."/>
            <person name="Schatz M."/>
            <person name="Shumway M."/>
            <person name="Koo H."/>
            <person name="Salzberg S.L."/>
            <person name="Schobel S."/>
            <person name="Pertea M."/>
            <person name="Pop M."/>
            <person name="White O."/>
            <person name="Barton G.J."/>
            <person name="Carlow C.K."/>
            <person name="Crawford M.J."/>
            <person name="Daub J."/>
            <person name="Dimmic M.W."/>
            <person name="Estes C.F."/>
            <person name="Foster J.M."/>
            <person name="Ganatra M."/>
            <person name="Gregory W.F."/>
            <person name="Johnson N.M."/>
            <person name="Jin J."/>
            <person name="Komuniecki R."/>
            <person name="Korf I."/>
            <person name="Kumar S."/>
            <person name="Laney S."/>
            <person name="Li B.W."/>
            <person name="Li W."/>
            <person name="Lindblom T.H."/>
            <person name="Lustigman S."/>
            <person name="Ma D."/>
            <person name="Maina C.V."/>
            <person name="Martin D.M."/>
            <person name="McCarter J.P."/>
            <person name="McReynolds L."/>
            <person name="Mitreva M."/>
            <person name="Nutman T.B."/>
            <person name="Parkinson J."/>
            <person name="Peregrin-Alvarez J.M."/>
            <person name="Poole C."/>
            <person name="Ren Q."/>
            <person name="Saunders L."/>
            <person name="Sluder A.E."/>
            <person name="Smith K."/>
            <person name="Stanke M."/>
            <person name="Unnasch T.R."/>
            <person name="Ware J."/>
            <person name="Wei A.D."/>
            <person name="Weil G."/>
            <person name="Williams D.J."/>
            <person name="Zhang Y."/>
            <person name="Williams S.A."/>
            <person name="Fraser-Liggett C."/>
            <person name="Slatko B."/>
            <person name="Blaxter M.L."/>
            <person name="Scott A.L."/>
        </authorList>
    </citation>
    <scope>NUCLEOTIDE SEQUENCE</scope>
    <source>
        <strain evidence="5">FR3</strain>
    </source>
</reference>
<feature type="compositionally biased region" description="Polar residues" evidence="4">
    <location>
        <begin position="298"/>
        <end position="311"/>
    </location>
</feature>
<proteinExistence type="predicted"/>
<dbReference type="GO" id="GO:0005856">
    <property type="term" value="C:cytoskeleton"/>
    <property type="evidence" value="ECO:0007669"/>
    <property type="project" value="UniProtKB-SubCell"/>
</dbReference>
<dbReference type="GO" id="GO:0005523">
    <property type="term" value="F:tropomyosin binding"/>
    <property type="evidence" value="ECO:0007669"/>
    <property type="project" value="InterPro"/>
</dbReference>
<dbReference type="PANTHER" id="PTHR10901">
    <property type="entry name" value="TROPOMODULIN"/>
    <property type="match status" value="1"/>
</dbReference>
<sequence length="849" mass="95959">MTMSQRNDMMTDADLMDAIQALGEQEQNDEVKELLKMMSDNRIISWEEAEQIMGCNTYKGPVKSSLPPQTRPMEPDNDTDVDWSIQQLQMDDPKLKQVNLNNMKRTPIPQLKRLLSAIKNNTHLEKIALANMGLYDNDCEPIFDVVASNTTLKSINLETNYLSGDFFARLFKAALVNQTLEEVKAVNQGVTFATTAEKEIIDAVFQNRGLTKVSINLRLPEGRHKIENALIRNQEIRRILRRQAAEEAEAKKRTEEVNKLVVKPEMQSGKLQPMKPAILESTLQAPLAKKQPPRIVGNSGNDSINATSNLSKAPLTEKNNKSLGKTTEPIESFSRVDPVKITTSKKTGIKRASTKTKMIDTNVDETFGKAKSKKTVSKKISLEQAVPEIELSTEEVLRKLSLPRKSSPTVRESSAPFGTNEAAAAISADSTLSRWQDKPCDNLITSNNAIMPGEEETDHTVPVRNSNQHFDKKSAGLVNSTRNSSLVPPVFLVAEQKIGSVKRNFSIPSKRNSTEQEKITAKLDELKKFSLRSSPFNPPIPVYPLKRENKMTKEHIMIEWRKQRKVTVSPSEIGQRPLYDSRTNLDEYQPSAEPAFFANESVICCKHGRKCKENYSRKFDKKKISSLWPISELLDWVGQAPNLMKNTSSSTTLKSKKSYAVSSQPNDRHSGHMNNQYDNISIKCGDLLTKSIKTSNNESLFQQKPLHKNNAAQMCPENVSKLKVLYSFYLGQRSRSASIPLTEIPQNFGLYHELPEDVSNLDNLKHYASLNIVFVNNDLEYRHLPIQEGFVDGKRRLFVKCGNKNILPFKKLEHLVQHYANTFAYIDSQGRRCRFPDNPIEEPTHKHII</sequence>
<feature type="region of interest" description="Disordered" evidence="4">
    <location>
        <begin position="291"/>
        <end position="325"/>
    </location>
</feature>
<protein>
    <submittedName>
        <fullName evidence="6">Uncharacterized protein</fullName>
    </submittedName>
</protein>
<dbReference type="GO" id="GO:0030239">
    <property type="term" value="P:myofibril assembly"/>
    <property type="evidence" value="ECO:0007669"/>
    <property type="project" value="TreeGrafter"/>
</dbReference>
<organism evidence="5 6">
    <name type="scientific">Brugia malayi</name>
    <name type="common">Filarial nematode worm</name>
    <dbReference type="NCBI Taxonomy" id="6279"/>
    <lineage>
        <taxon>Eukaryota</taxon>
        <taxon>Metazoa</taxon>
        <taxon>Ecdysozoa</taxon>
        <taxon>Nematoda</taxon>
        <taxon>Chromadorea</taxon>
        <taxon>Rhabditida</taxon>
        <taxon>Spirurina</taxon>
        <taxon>Spiruromorpha</taxon>
        <taxon>Filarioidea</taxon>
        <taxon>Onchocercidae</taxon>
        <taxon>Brugia</taxon>
    </lineage>
</organism>
<evidence type="ECO:0000256" key="4">
    <source>
        <dbReference type="SAM" id="MobiDB-lite"/>
    </source>
</evidence>
<keyword evidence="3" id="KW-0206">Cytoskeleton</keyword>